<dbReference type="KEGG" id="tva:4758590"/>
<dbReference type="eggNOG" id="ENOG502SV8S">
    <property type="taxonomic scope" value="Eukaryota"/>
</dbReference>
<dbReference type="InParanoid" id="A2F2X5"/>
<reference evidence="2" key="1">
    <citation type="submission" date="2006-10" db="EMBL/GenBank/DDBJ databases">
        <authorList>
            <person name="Amadeo P."/>
            <person name="Zhao Q."/>
            <person name="Wortman J."/>
            <person name="Fraser-Liggett C."/>
            <person name="Carlton J."/>
        </authorList>
    </citation>
    <scope>NUCLEOTIDE SEQUENCE</scope>
    <source>
        <strain evidence="2">G3</strain>
    </source>
</reference>
<evidence type="ECO:0000313" key="2">
    <source>
        <dbReference type="EMBL" id="EAY00768.1"/>
    </source>
</evidence>
<dbReference type="RefSeq" id="XP_001313697.1">
    <property type="nucleotide sequence ID" value="XM_001313696.1"/>
</dbReference>
<accession>A2F2X5</accession>
<feature type="region of interest" description="Disordered" evidence="1">
    <location>
        <begin position="2083"/>
        <end position="2112"/>
    </location>
</feature>
<name>A2F2X5_TRIV3</name>
<dbReference type="VEuPathDB" id="TrichDB:TVAGG3_0342250"/>
<dbReference type="EMBL" id="DS113590">
    <property type="protein sequence ID" value="EAY00768.1"/>
    <property type="molecule type" value="Genomic_DNA"/>
</dbReference>
<proteinExistence type="predicted"/>
<sequence length="2152" mass="243851">MKIPQLFFKDSNNGDVMDSFLSHFTLEISKYFSNLIKTITQTDQVHNKKDTTALQALILSELSTFPAINTIINAGITTFASISRPNINKAITKLNEFFPSIIGVPKSTEMSSENVLSFFPDADSENSELAITVNFISEATYATLLLAILEDPTKIQDSILESIINRLLVRQSAPAPGTFSFKVIRLINNLNKPIITAISKTNFLLFSTRFNSIFPKTTTGQNVVINFLHSAIGINFDAENYNLIEPSIVQLQNLIKTFKSSDDFINAACVFLYDILSQNTNIKEKDLSYFTKFAEKHILSPVSWANAERLYGVCHYLRFPDLQNKQYQEFYQQKVVKRLVKIHKADTALQYIIAFLRPSEFVKLNLDNRVFDIIGSIFQTVFTVNLSHHEENASILLEILAALDIHKFTNEWIPTLLNPTSPNINVALRTIGRILNPLSGFFNLSGTSPRSTNKSSKVYINVLIERIKSLSVQWFSDRPRTFASNAFDFVSADEILSSIDVKPSYGDLNYLTIPSNVLMFLLNPKNFTSVRRSPRGRIEDRASAEASTKDALTQWSNVFETPIEYFGSFYSVFHLPMIETLPVSSYTRSEVLYLKFMPIVIYYSNSIDEYVNYIIDLILSDIPEISSCASITFEMLFFALPSSAELFITALSQAITLISDKSCVGIHQLILTFLHCIQSSGNIFKSNASTILYMCDLVSLIALCSPFPETRQIGLEIVDSSEMLLNFIIETGGKGESCLFAFLQDNYAQIEQQIMITVISSFSSINAENCPIHRIPSIPLRSAALSPYLILWKFSLKEIETQMIYHNMTPNILFIRRALLSSFEFINTTNGALDYLNNENAAELHHFSNLFGFLLSTADTMPSISDMFQRKKWSEQISLIENYFNTLMSCAMTMKAKALPAIFFLCITAHIVMLPNIFDLLFKALRNDDLKNSRKDFVLILFSIVLRNFAVSCHFSEYIGKLMNTGTVSNIFKLFDQQLEILWNSDGTSHYVQLFQCIEHLTNFLVFRGQYFKYLHQTTLLAPHGPIPRCAISTITNSKLISPIMDKSKMFDLLFKWSLLGLNCDISPDVNEALKTTKLDANTLKVFGHITRIALSYLVSLTPLFKDSSTMNLSFINKCTMIANERPSFIKHLLTHHYDIFIDNYCEIAMSSTLDSASRFMGAISNQFVAPSMKDSMIYTHDTFIKNMSTAVKTDLDDNEKGFIELIYSKTGKILLVGLFFLLHSDIKIRQQAIRMIGQVSSVLCMIHYNCDFTVAKNLMNNISKQIENLPTNINSTRMDNCVELSTVCSKLFCYCTEQLLKLAFSVLPKISVNRKECTRSQLITLICPWILNIDFDYRKRIVIKNPISHFIIYSPSTFITDLIECLCPISDPNVPLMSCDLILWRNLAQPRNFNFLVTSLVDYGTFNPDSRSFLESVITYLYRIDPETTSNCVVPLLAFGNWYFQHLQLGRFEEIHDMTVFLKDIDKDPKKRQNIDTTRAIENYIDSTEFAITLICNLAKEDIIPLTFHFNTILSFCLTHIEQTSTFNLMFTIVDTLRNSFNNGIPECLLNLNELFSHIMSSDLNTLHFICERTSSPLRALQEHYVSLTDILDMFNNVFTYMPADQENSIQDLFLLWGVSCGNLITASTALNIFSILFESVDFRALSLIIESICIVTRCCLSATHSDNGTASCCMYISSALKALNSISRSLIASKKITGLSEIFQTAISLLNVSGIILQNIVVDNLKLLMTLIDSGDISLFALDKDIRQDLKDTKDIFIDVIKTCKDSSIIFKFAVKVLKLPCDILSKNQDFSVYLIPLLPLFWLSVASPDMITHLCPISEFYECTQILMGLIANQHITKMINSALSGKSDTPHVFSNELMQVLSQSFGDSFFKLCAEVLTFFIPLADAISMNSIFDLATAILAYCPTKDVFRALLPLTRQATLNQSCGNNTYQMPYLKSALSSGNAEQLDFLLRGTPSSELITMNSKDTSFVLIQQHVNLRLHTNYGTGSEIFRVKFDTIDSFPPIFPFVQSLLQTNATEEVANFCRRIEVDPYTKWSEAIYNAFDISDEKSPDSEKIHLDLNAEFISKVSSTLEEVLQDNNQSSTASKLVPEQEEVEIHEEEESEKENEEIYQNYDKIDFLPTMESINNIVSEFLLQKGVADEITFDLY</sequence>
<dbReference type="OrthoDB" id="10616964at2759"/>
<organism evidence="2 3">
    <name type="scientific">Trichomonas vaginalis (strain ATCC PRA-98 / G3)</name>
    <dbReference type="NCBI Taxonomy" id="412133"/>
    <lineage>
        <taxon>Eukaryota</taxon>
        <taxon>Metamonada</taxon>
        <taxon>Parabasalia</taxon>
        <taxon>Trichomonadida</taxon>
        <taxon>Trichomonadidae</taxon>
        <taxon>Trichomonas</taxon>
    </lineage>
</organism>
<reference evidence="2" key="2">
    <citation type="journal article" date="2007" name="Science">
        <title>Draft genome sequence of the sexually transmitted pathogen Trichomonas vaginalis.</title>
        <authorList>
            <person name="Carlton J.M."/>
            <person name="Hirt R.P."/>
            <person name="Silva J.C."/>
            <person name="Delcher A.L."/>
            <person name="Schatz M."/>
            <person name="Zhao Q."/>
            <person name="Wortman J.R."/>
            <person name="Bidwell S.L."/>
            <person name="Alsmark U.C.M."/>
            <person name="Besteiro S."/>
            <person name="Sicheritz-Ponten T."/>
            <person name="Noel C.J."/>
            <person name="Dacks J.B."/>
            <person name="Foster P.G."/>
            <person name="Simillion C."/>
            <person name="Van de Peer Y."/>
            <person name="Miranda-Saavedra D."/>
            <person name="Barton G.J."/>
            <person name="Westrop G.D."/>
            <person name="Mueller S."/>
            <person name="Dessi D."/>
            <person name="Fiori P.L."/>
            <person name="Ren Q."/>
            <person name="Paulsen I."/>
            <person name="Zhang H."/>
            <person name="Bastida-Corcuera F.D."/>
            <person name="Simoes-Barbosa A."/>
            <person name="Brown M.T."/>
            <person name="Hayes R.D."/>
            <person name="Mukherjee M."/>
            <person name="Okumura C.Y."/>
            <person name="Schneider R."/>
            <person name="Smith A.J."/>
            <person name="Vanacova S."/>
            <person name="Villalvazo M."/>
            <person name="Haas B.J."/>
            <person name="Pertea M."/>
            <person name="Feldblyum T.V."/>
            <person name="Utterback T.R."/>
            <person name="Shu C.L."/>
            <person name="Osoegawa K."/>
            <person name="de Jong P.J."/>
            <person name="Hrdy I."/>
            <person name="Horvathova L."/>
            <person name="Zubacova Z."/>
            <person name="Dolezal P."/>
            <person name="Malik S.B."/>
            <person name="Logsdon J.M. Jr."/>
            <person name="Henze K."/>
            <person name="Gupta A."/>
            <person name="Wang C.C."/>
            <person name="Dunne R.L."/>
            <person name="Upcroft J.A."/>
            <person name="Upcroft P."/>
            <person name="White O."/>
            <person name="Salzberg S.L."/>
            <person name="Tang P."/>
            <person name="Chiu C.-H."/>
            <person name="Lee Y.-S."/>
            <person name="Embley T.M."/>
            <person name="Coombs G.H."/>
            <person name="Mottram J.C."/>
            <person name="Tachezy J."/>
            <person name="Fraser-Liggett C.M."/>
            <person name="Johnson P.J."/>
        </authorList>
    </citation>
    <scope>NUCLEOTIDE SEQUENCE [LARGE SCALE GENOMIC DNA]</scope>
    <source>
        <strain evidence="2">G3</strain>
    </source>
</reference>
<keyword evidence="3" id="KW-1185">Reference proteome</keyword>
<gene>
    <name evidence="2" type="ORF">TVAG_096790</name>
</gene>
<evidence type="ECO:0000313" key="3">
    <source>
        <dbReference type="Proteomes" id="UP000001542"/>
    </source>
</evidence>
<dbReference type="VEuPathDB" id="TrichDB:TVAG_096790"/>
<evidence type="ECO:0000256" key="1">
    <source>
        <dbReference type="SAM" id="MobiDB-lite"/>
    </source>
</evidence>
<protein>
    <submittedName>
        <fullName evidence="2">Uncharacterized protein</fullName>
    </submittedName>
</protein>
<dbReference type="OMA" id="HITRIAL"/>
<dbReference type="Proteomes" id="UP000001542">
    <property type="component" value="Unassembled WGS sequence"/>
</dbReference>
<feature type="compositionally biased region" description="Acidic residues" evidence="1">
    <location>
        <begin position="2095"/>
        <end position="2112"/>
    </location>
</feature>